<dbReference type="PANTHER" id="PTHR12942">
    <property type="entry name" value="STEP II SPLICING FACTOR SLU7"/>
    <property type="match status" value="1"/>
</dbReference>
<evidence type="ECO:0000256" key="4">
    <source>
        <dbReference type="ARBA" id="ARBA00022728"/>
    </source>
</evidence>
<dbReference type="GO" id="GO:0005681">
    <property type="term" value="C:spliceosomal complex"/>
    <property type="evidence" value="ECO:0007669"/>
    <property type="project" value="UniProtKB-UniRule"/>
</dbReference>
<feature type="region of interest" description="Disordered" evidence="8">
    <location>
        <begin position="160"/>
        <end position="181"/>
    </location>
</feature>
<evidence type="ECO:0000256" key="8">
    <source>
        <dbReference type="SAM" id="MobiDB-lite"/>
    </source>
</evidence>
<feature type="compositionally biased region" description="Acidic residues" evidence="8">
    <location>
        <begin position="165"/>
        <end position="178"/>
    </location>
</feature>
<dbReference type="OrthoDB" id="249612at2759"/>
<evidence type="ECO:0000256" key="1">
    <source>
        <dbReference type="ARBA" id="ARBA00004123"/>
    </source>
</evidence>
<keyword evidence="5 7" id="KW-0508">mRNA splicing</keyword>
<proteinExistence type="inferred from homology"/>
<dbReference type="GO" id="GO:0000398">
    <property type="term" value="P:mRNA splicing, via spliceosome"/>
    <property type="evidence" value="ECO:0007669"/>
    <property type="project" value="UniProtKB-UniRule"/>
</dbReference>
<sequence length="409" mass="47652">MSGNNRGKGQQQHGHGHGHGQVKKPTYDANGKRINDYIPNFIASKPWYYESESLSIDSNSRKRKTEEEIAEENSKIKDRLKHQRLNQDSDEILKNNEPRKGLGIVDEFDIIKDEKEKPIVKHKKVKVKIRNGSGGCENCGSLKHTKRDCLEKPRKVSYKYRDEKDNNDDDNSNNDNDDSIYLKKDSEDWDIKRDRWHGYDSIKDYDKQLEIMKSKELEQLQRLDNNEQESLDEDELEEMRELGLINDNDIKKEKIVQNIINNNVANNPLANQQGSKISARSLDEKARYLEVIKTGEELRFNPKSRVYKDLKEGYLNDRGQFVRYLNGEAEEFEKLKIFARGVQDERKEMIENDNNNNNNTEIPLADVNYTAEVSPTGLMLAMKEKEKNDELLRAAKRKELLKKYGAIDE</sequence>
<evidence type="ECO:0000256" key="3">
    <source>
        <dbReference type="ARBA" id="ARBA00022664"/>
    </source>
</evidence>
<accession>A0A1E4SUW5</accession>
<evidence type="ECO:0000313" key="10">
    <source>
        <dbReference type="EMBL" id="ODV83288.1"/>
    </source>
</evidence>
<keyword evidence="11" id="KW-1185">Reference proteome</keyword>
<comment type="subunit">
    <text evidence="7">Associated with the spliceosome.</text>
</comment>
<reference evidence="11" key="1">
    <citation type="submission" date="2016-04" db="EMBL/GenBank/DDBJ databases">
        <title>Comparative genomics of biotechnologically important yeasts.</title>
        <authorList>
            <consortium name="DOE Joint Genome Institute"/>
            <person name="Riley R."/>
            <person name="Haridas S."/>
            <person name="Wolfe K.H."/>
            <person name="Lopes M.R."/>
            <person name="Hittinger C.T."/>
            <person name="Goker M."/>
            <person name="Salamov A."/>
            <person name="Wisecaver J."/>
            <person name="Long T.M."/>
            <person name="Aerts A.L."/>
            <person name="Barry K."/>
            <person name="Choi C."/>
            <person name="Clum A."/>
            <person name="Coughlan A.Y."/>
            <person name="Deshpande S."/>
            <person name="Douglass A.P."/>
            <person name="Hanson S.J."/>
            <person name="Klenk H.-P."/>
            <person name="Labutti K."/>
            <person name="Lapidus A."/>
            <person name="Lindquist E."/>
            <person name="Lipzen A."/>
            <person name="Meier-Kolthoff J.P."/>
            <person name="Ohm R.A."/>
            <person name="Otillar R.P."/>
            <person name="Pangilinan J."/>
            <person name="Peng Y."/>
            <person name="Rokas A."/>
            <person name="Rosa C.A."/>
            <person name="Scheuner C."/>
            <person name="Sibirny A.A."/>
            <person name="Slot J.C."/>
            <person name="Stielow J.B."/>
            <person name="Sun H."/>
            <person name="Kurtzman C.P."/>
            <person name="Blackwell M."/>
            <person name="Grigoriev I.V."/>
            <person name="Jeffries T.W."/>
        </authorList>
    </citation>
    <scope>NUCLEOTIDE SEQUENCE [LARGE SCALE GENOMIC DNA]</scope>
    <source>
        <strain evidence="11">NRRL YB-2248</strain>
    </source>
</reference>
<keyword evidence="3 7" id="KW-0507">mRNA processing</keyword>
<evidence type="ECO:0000256" key="6">
    <source>
        <dbReference type="ARBA" id="ARBA00023242"/>
    </source>
</evidence>
<feature type="region of interest" description="Disordered" evidence="8">
    <location>
        <begin position="53"/>
        <end position="81"/>
    </location>
</feature>
<evidence type="ECO:0000256" key="5">
    <source>
        <dbReference type="ARBA" id="ARBA00023187"/>
    </source>
</evidence>
<comment type="function">
    <text evidence="7">Involved in pre-mRNA splicing.</text>
</comment>
<organism evidence="10 11">
    <name type="scientific">[Candida] arabinofermentans NRRL YB-2248</name>
    <dbReference type="NCBI Taxonomy" id="983967"/>
    <lineage>
        <taxon>Eukaryota</taxon>
        <taxon>Fungi</taxon>
        <taxon>Dikarya</taxon>
        <taxon>Ascomycota</taxon>
        <taxon>Saccharomycotina</taxon>
        <taxon>Pichiomycetes</taxon>
        <taxon>Pichiales</taxon>
        <taxon>Pichiaceae</taxon>
        <taxon>Ogataea</taxon>
        <taxon>Ogataea/Candida clade</taxon>
    </lineage>
</organism>
<keyword evidence="6 7" id="KW-0539">Nucleus</keyword>
<dbReference type="AlphaFoldDB" id="A0A1E4SUW5"/>
<dbReference type="EMBL" id="KV453865">
    <property type="protein sequence ID" value="ODV83288.1"/>
    <property type="molecule type" value="Genomic_DNA"/>
</dbReference>
<dbReference type="Proteomes" id="UP000094801">
    <property type="component" value="Unassembled WGS sequence"/>
</dbReference>
<gene>
    <name evidence="10" type="ORF">CANARDRAFT_30065</name>
</gene>
<comment type="similarity">
    <text evidence="2 7">Belongs to the SLU7 family.</text>
</comment>
<protein>
    <recommendedName>
        <fullName evidence="7">Pre-mRNA-splicing factor SLU7</fullName>
    </recommendedName>
</protein>
<feature type="compositionally biased region" description="Basic and acidic residues" evidence="8">
    <location>
        <begin position="64"/>
        <end position="77"/>
    </location>
</feature>
<dbReference type="Pfam" id="PF11708">
    <property type="entry name" value="Slu7"/>
    <property type="match status" value="1"/>
</dbReference>
<evidence type="ECO:0000259" key="9">
    <source>
        <dbReference type="Pfam" id="PF11708"/>
    </source>
</evidence>
<dbReference type="InterPro" id="IPR021715">
    <property type="entry name" value="Slu7_dom"/>
</dbReference>
<evidence type="ECO:0000313" key="11">
    <source>
        <dbReference type="Proteomes" id="UP000094801"/>
    </source>
</evidence>
<name>A0A1E4SUW5_9ASCO</name>
<dbReference type="InterPro" id="IPR039974">
    <property type="entry name" value="Splicing_factor_SLU7"/>
</dbReference>
<dbReference type="PANTHER" id="PTHR12942:SF2">
    <property type="entry name" value="PRE-MRNA-SPLICING FACTOR SLU7"/>
    <property type="match status" value="1"/>
</dbReference>
<evidence type="ECO:0000256" key="7">
    <source>
        <dbReference type="RuleBase" id="RU367071"/>
    </source>
</evidence>
<dbReference type="STRING" id="983967.A0A1E4SUW5"/>
<keyword evidence="4 7" id="KW-0747">Spliceosome</keyword>
<dbReference type="GO" id="GO:0030628">
    <property type="term" value="F:pre-mRNA 3'-splice site binding"/>
    <property type="evidence" value="ECO:0007669"/>
    <property type="project" value="UniProtKB-UniRule"/>
</dbReference>
<feature type="domain" description="Pre-mRNA-splicing factor SLU7" evidence="9">
    <location>
        <begin position="188"/>
        <end position="406"/>
    </location>
</feature>
<comment type="subcellular location">
    <subcellularLocation>
        <location evidence="1 7">Nucleus</location>
    </subcellularLocation>
</comment>
<feature type="region of interest" description="Disordered" evidence="8">
    <location>
        <begin position="1"/>
        <end position="31"/>
    </location>
</feature>
<evidence type="ECO:0000256" key="2">
    <source>
        <dbReference type="ARBA" id="ARBA00007203"/>
    </source>
</evidence>